<dbReference type="PANTHER" id="PTHR17098:SF2">
    <property type="entry name" value="NADH DEHYDROGENASE [UBIQUINONE] 1 ALPHA SUBCOMPLEX SUBUNIT 1"/>
    <property type="match status" value="1"/>
</dbReference>
<dbReference type="AlphaFoldDB" id="A0A4S8JD74"/>
<evidence type="ECO:0000256" key="10">
    <source>
        <dbReference type="ARBA" id="ARBA00022989"/>
    </source>
</evidence>
<evidence type="ECO:0000256" key="12">
    <source>
        <dbReference type="ARBA" id="ARBA00023136"/>
    </source>
</evidence>
<keyword evidence="5" id="KW-0813">Transport</keyword>
<comment type="function">
    <text evidence="1">Accessory subunit of the mitochondrial membrane respiratory chain NADH dehydrogenase (Complex I), that is believed not to be involved in catalysis. Complex I functions in the transfer of electrons from NADH to the respiratory chain. The immediate electron acceptor for the enzyme is believed to be ubiquinone.</text>
</comment>
<comment type="caution">
    <text evidence="14">The sequence shown here is derived from an EMBL/GenBank/DDBJ whole genome shotgun (WGS) entry which is preliminary data.</text>
</comment>
<keyword evidence="15" id="KW-1185">Reference proteome</keyword>
<feature type="transmembrane region" description="Helical" evidence="13">
    <location>
        <begin position="34"/>
        <end position="55"/>
    </location>
</feature>
<dbReference type="GO" id="GO:0005743">
    <property type="term" value="C:mitochondrial inner membrane"/>
    <property type="evidence" value="ECO:0007669"/>
    <property type="project" value="UniProtKB-SubCell"/>
</dbReference>
<reference evidence="14 15" key="1">
    <citation type="journal article" date="2019" name="Nat. Plants">
        <title>Genome sequencing of Musa balbisiana reveals subgenome evolution and function divergence in polyploid bananas.</title>
        <authorList>
            <person name="Yao X."/>
        </authorList>
    </citation>
    <scope>NUCLEOTIDE SEQUENCE [LARGE SCALE GENOMIC DNA]</scope>
    <source>
        <strain evidence="15">cv. DH-PKW</strain>
        <tissue evidence="14">Leaves</tissue>
    </source>
</reference>
<evidence type="ECO:0000256" key="2">
    <source>
        <dbReference type="ARBA" id="ARBA00004298"/>
    </source>
</evidence>
<organism evidence="14 15">
    <name type="scientific">Musa balbisiana</name>
    <name type="common">Banana</name>
    <dbReference type="NCBI Taxonomy" id="52838"/>
    <lineage>
        <taxon>Eukaryota</taxon>
        <taxon>Viridiplantae</taxon>
        <taxon>Streptophyta</taxon>
        <taxon>Embryophyta</taxon>
        <taxon>Tracheophyta</taxon>
        <taxon>Spermatophyta</taxon>
        <taxon>Magnoliopsida</taxon>
        <taxon>Liliopsida</taxon>
        <taxon>Zingiberales</taxon>
        <taxon>Musaceae</taxon>
        <taxon>Musa</taxon>
    </lineage>
</organism>
<evidence type="ECO:0000256" key="11">
    <source>
        <dbReference type="ARBA" id="ARBA00023128"/>
    </source>
</evidence>
<dbReference type="PANTHER" id="PTHR17098">
    <property type="entry name" value="NADH-UBIQUINONE OXIDOREDUCTASE MWFE SUBUNIT"/>
    <property type="match status" value="1"/>
</dbReference>
<keyword evidence="12 13" id="KW-0472">Membrane</keyword>
<dbReference type="Proteomes" id="UP000317650">
    <property type="component" value="Chromosome 7"/>
</dbReference>
<evidence type="ECO:0000256" key="1">
    <source>
        <dbReference type="ARBA" id="ARBA00003195"/>
    </source>
</evidence>
<comment type="similarity">
    <text evidence="3">Belongs to the complex I NDUFA1 subunit family.</text>
</comment>
<dbReference type="InterPro" id="IPR017384">
    <property type="entry name" value="NADH_Ub_cplx-1_asu_su-1"/>
</dbReference>
<comment type="subcellular location">
    <subcellularLocation>
        <location evidence="2">Mitochondrion inner membrane</location>
        <topology evidence="2">Single-pass membrane protein</topology>
        <orientation evidence="2">Matrix side</orientation>
    </subcellularLocation>
</comment>
<accession>A0A4S8JD74</accession>
<dbReference type="Pfam" id="PF15879">
    <property type="entry name" value="MWFE"/>
    <property type="match status" value="1"/>
</dbReference>
<evidence type="ECO:0000256" key="8">
    <source>
        <dbReference type="ARBA" id="ARBA00022792"/>
    </source>
</evidence>
<protein>
    <recommendedName>
        <fullName evidence="4">NADH dehydrogenase [ubiquinone] 1 alpha subcomplex subunit 1</fullName>
    </recommendedName>
</protein>
<evidence type="ECO:0000256" key="13">
    <source>
        <dbReference type="SAM" id="Phobius"/>
    </source>
</evidence>
<evidence type="ECO:0000256" key="9">
    <source>
        <dbReference type="ARBA" id="ARBA00022982"/>
    </source>
</evidence>
<keyword evidence="8" id="KW-0999">Mitochondrion inner membrane</keyword>
<dbReference type="EMBL" id="PYDT01000005">
    <property type="protein sequence ID" value="THU59768.1"/>
    <property type="molecule type" value="Genomic_DNA"/>
</dbReference>
<name>A0A4S8JD74_MUSBA</name>
<keyword evidence="9" id="KW-0249">Electron transport</keyword>
<evidence type="ECO:0000256" key="4">
    <source>
        <dbReference type="ARBA" id="ARBA00016392"/>
    </source>
</evidence>
<evidence type="ECO:0000256" key="7">
    <source>
        <dbReference type="ARBA" id="ARBA00022692"/>
    </source>
</evidence>
<evidence type="ECO:0000256" key="6">
    <source>
        <dbReference type="ARBA" id="ARBA00022660"/>
    </source>
</evidence>
<gene>
    <name evidence="14" type="ORF">C4D60_Mb07t05540</name>
</gene>
<evidence type="ECO:0000256" key="5">
    <source>
        <dbReference type="ARBA" id="ARBA00022448"/>
    </source>
</evidence>
<keyword evidence="11" id="KW-0496">Mitochondrion</keyword>
<keyword evidence="10 13" id="KW-1133">Transmembrane helix</keyword>
<sequence length="91" mass="10159">MPCAKRHVEGSDLEDIDEGALAPPLMAKLFWLEAVIPLGIIAGMLCVMGNAQYYIHRAVHGRPKHIGNDVWDVAMERRDKKLMDQFSGAQN</sequence>
<evidence type="ECO:0000313" key="14">
    <source>
        <dbReference type="EMBL" id="THU59768.1"/>
    </source>
</evidence>
<keyword evidence="7 13" id="KW-0812">Transmembrane</keyword>
<proteinExistence type="inferred from homology"/>
<keyword evidence="6" id="KW-0679">Respiratory chain</keyword>
<evidence type="ECO:0000313" key="15">
    <source>
        <dbReference type="Proteomes" id="UP000317650"/>
    </source>
</evidence>
<dbReference type="STRING" id="52838.A0A4S8JD74"/>
<evidence type="ECO:0000256" key="3">
    <source>
        <dbReference type="ARBA" id="ARBA00009960"/>
    </source>
</evidence>